<evidence type="ECO:0000259" key="3">
    <source>
        <dbReference type="PROSITE" id="PS50110"/>
    </source>
</evidence>
<dbReference type="PANTHER" id="PTHR44591:SF23">
    <property type="entry name" value="CHEY SUBFAMILY"/>
    <property type="match status" value="1"/>
</dbReference>
<dbReference type="Pfam" id="PF00072">
    <property type="entry name" value="Response_reg"/>
    <property type="match status" value="1"/>
</dbReference>
<evidence type="ECO:0000256" key="2">
    <source>
        <dbReference type="PROSITE-ProRule" id="PRU00169"/>
    </source>
</evidence>
<evidence type="ECO:0000313" key="5">
    <source>
        <dbReference type="Proteomes" id="UP000717364"/>
    </source>
</evidence>
<accession>A0A947GM37</accession>
<dbReference type="InterPro" id="IPR011006">
    <property type="entry name" value="CheY-like_superfamily"/>
</dbReference>
<name>A0A947GM37_9CYAN</name>
<gene>
    <name evidence="4" type="ORF">IXB50_18550</name>
</gene>
<dbReference type="InterPro" id="IPR001789">
    <property type="entry name" value="Sig_transdc_resp-reg_receiver"/>
</dbReference>
<dbReference type="SUPFAM" id="SSF52172">
    <property type="entry name" value="CheY-like"/>
    <property type="match status" value="1"/>
</dbReference>
<keyword evidence="1 2" id="KW-0597">Phosphoprotein</keyword>
<evidence type="ECO:0000313" key="4">
    <source>
        <dbReference type="EMBL" id="MBT9317427.1"/>
    </source>
</evidence>
<proteinExistence type="predicted"/>
<dbReference type="Gene3D" id="3.40.50.2300">
    <property type="match status" value="1"/>
</dbReference>
<dbReference type="RefSeq" id="WP_246564700.1">
    <property type="nucleotide sequence ID" value="NZ_JADOES010000046.1"/>
</dbReference>
<sequence length="432" mass="48885">MSHKSIIDELDQKIQRAKDSLFTGVLAIGINNQVEWFFYFLVGQIVWANAHTHSKRRWHRQFLKYSSHLNRQTIKEIAHQAQNYKTVAQLVMHQKFSREHFSKIVRGCISEVLFDVIHSATLTAHTSESPLIYKVSTRNGANFPCIGLHREPIWEQVQQDWQNWQQANLVGYCPNLAPVITRPEILKERTSSDTFDALRYLANGTQTLRDLAVNTQQPLVALTQSLVPHMRRDLIKLVHVDDLSLKNHPQKQIATSPPKISEPNFSPARVKLNSKELALASCPSTQKGINHGPVITYIDDNPVDSQSMAEIFQGSGYRYVNIADPLKALPKLIELKPQLIFLDLVMPVVNGYELCAQIRRVSRLKEVPVIIMTNNNGIPDRVRAKVVGASGFLGKPIQAKQVLKVVIKHLQTSPATPIRQPYFSRLTPSVVS</sequence>
<dbReference type="Proteomes" id="UP000717364">
    <property type="component" value="Unassembled WGS sequence"/>
</dbReference>
<dbReference type="SMART" id="SM00448">
    <property type="entry name" value="REC"/>
    <property type="match status" value="1"/>
</dbReference>
<dbReference type="PROSITE" id="PS50110">
    <property type="entry name" value="RESPONSE_REGULATORY"/>
    <property type="match status" value="1"/>
</dbReference>
<dbReference type="AlphaFoldDB" id="A0A947GM37"/>
<reference evidence="4" key="2">
    <citation type="journal article" date="2021" name="Mar. Drugs">
        <title>Genome Reduction and Secondary Metabolism of the Marine Sponge-Associated Cyanobacterium Leptothoe.</title>
        <authorList>
            <person name="Konstantinou D."/>
            <person name="Popin R.V."/>
            <person name="Fewer D.P."/>
            <person name="Sivonen K."/>
            <person name="Gkelis S."/>
        </authorList>
    </citation>
    <scope>NUCLEOTIDE SEQUENCE</scope>
    <source>
        <strain evidence="4">TAU-MAC 1115</strain>
    </source>
</reference>
<keyword evidence="5" id="KW-1185">Reference proteome</keyword>
<feature type="modified residue" description="4-aspartylphosphate" evidence="2">
    <location>
        <position position="343"/>
    </location>
</feature>
<dbReference type="PIRSF" id="PIRSF005897">
    <property type="entry name" value="RR_PatA"/>
    <property type="match status" value="1"/>
</dbReference>
<protein>
    <submittedName>
        <fullName evidence="4">Response regulator</fullName>
    </submittedName>
</protein>
<dbReference type="InterPro" id="IPR050595">
    <property type="entry name" value="Bact_response_regulator"/>
</dbReference>
<dbReference type="PANTHER" id="PTHR44591">
    <property type="entry name" value="STRESS RESPONSE REGULATOR PROTEIN 1"/>
    <property type="match status" value="1"/>
</dbReference>
<dbReference type="EMBL" id="JADOES010000046">
    <property type="protein sequence ID" value="MBT9317427.1"/>
    <property type="molecule type" value="Genomic_DNA"/>
</dbReference>
<comment type="caution">
    <text evidence="4">The sequence shown here is derived from an EMBL/GenBank/DDBJ whole genome shotgun (WGS) entry which is preliminary data.</text>
</comment>
<dbReference type="GO" id="GO:0000160">
    <property type="term" value="P:phosphorelay signal transduction system"/>
    <property type="evidence" value="ECO:0007669"/>
    <property type="project" value="InterPro"/>
</dbReference>
<feature type="domain" description="Response regulatory" evidence="3">
    <location>
        <begin position="294"/>
        <end position="410"/>
    </location>
</feature>
<reference evidence="4" key="1">
    <citation type="submission" date="2020-11" db="EMBL/GenBank/DDBJ databases">
        <authorList>
            <person name="Konstantinou D."/>
            <person name="Gkelis S."/>
            <person name="Popin R."/>
            <person name="Fewer D."/>
            <person name="Sivonen K."/>
        </authorList>
    </citation>
    <scope>NUCLEOTIDE SEQUENCE</scope>
    <source>
        <strain evidence="4">TAU-MAC 1115</strain>
    </source>
</reference>
<dbReference type="InterPro" id="IPR024186">
    <property type="entry name" value="Sig_transdc_resp-reg_PatA"/>
</dbReference>
<organism evidence="4 5">
    <name type="scientific">Leptothoe spongobia TAU-MAC 1115</name>
    <dbReference type="NCBI Taxonomy" id="1967444"/>
    <lineage>
        <taxon>Bacteria</taxon>
        <taxon>Bacillati</taxon>
        <taxon>Cyanobacteriota</taxon>
        <taxon>Cyanophyceae</taxon>
        <taxon>Nodosilineales</taxon>
        <taxon>Cymatolegaceae</taxon>
        <taxon>Leptothoe</taxon>
        <taxon>Leptothoe spongobia</taxon>
    </lineage>
</organism>
<evidence type="ECO:0000256" key="1">
    <source>
        <dbReference type="ARBA" id="ARBA00022553"/>
    </source>
</evidence>